<dbReference type="Pfam" id="PF13396">
    <property type="entry name" value="PLDc_N"/>
    <property type="match status" value="1"/>
</dbReference>
<evidence type="ECO:0000313" key="8">
    <source>
        <dbReference type="EMBL" id="MZR13554.1"/>
    </source>
</evidence>
<dbReference type="EMBL" id="WTUX01000012">
    <property type="protein sequence ID" value="MZR13554.1"/>
    <property type="molecule type" value="Genomic_DNA"/>
</dbReference>
<evidence type="ECO:0000256" key="2">
    <source>
        <dbReference type="ARBA" id="ARBA00022475"/>
    </source>
</evidence>
<evidence type="ECO:0000313" key="9">
    <source>
        <dbReference type="Proteomes" id="UP000467322"/>
    </source>
</evidence>
<dbReference type="InterPro" id="IPR027379">
    <property type="entry name" value="CLS_N"/>
</dbReference>
<dbReference type="AlphaFoldDB" id="A0A845M9G5"/>
<sequence>METNMFELTGLGGLILLALDIWALVSIFSSGASTGAKVLWALVVIVLPLLGFILWLIFGPKSSKSTV</sequence>
<name>A0A845M9G5_9RHOB</name>
<accession>A0A845M9G5</accession>
<keyword evidence="2" id="KW-1003">Cell membrane</keyword>
<keyword evidence="5 6" id="KW-0472">Membrane</keyword>
<evidence type="ECO:0000256" key="3">
    <source>
        <dbReference type="ARBA" id="ARBA00022692"/>
    </source>
</evidence>
<reference evidence="8 9" key="1">
    <citation type="submission" date="2019-12" db="EMBL/GenBank/DDBJ databases">
        <title>Maritimibacter sp. nov. sp. isolated from sea sand.</title>
        <authorList>
            <person name="Kim J."/>
            <person name="Jeong S.E."/>
            <person name="Jung H.S."/>
            <person name="Jeon C.O."/>
        </authorList>
    </citation>
    <scope>NUCLEOTIDE SEQUENCE [LARGE SCALE GENOMIC DNA]</scope>
    <source>
        <strain evidence="8 9">DP07</strain>
    </source>
</reference>
<gene>
    <name evidence="8" type="ORF">GQE99_11055</name>
</gene>
<proteinExistence type="predicted"/>
<comment type="caution">
    <text evidence="8">The sequence shown here is derived from an EMBL/GenBank/DDBJ whole genome shotgun (WGS) entry which is preliminary data.</text>
</comment>
<dbReference type="GO" id="GO:0005886">
    <property type="term" value="C:plasma membrane"/>
    <property type="evidence" value="ECO:0007669"/>
    <property type="project" value="UniProtKB-SubCell"/>
</dbReference>
<evidence type="ECO:0000256" key="1">
    <source>
        <dbReference type="ARBA" id="ARBA00004651"/>
    </source>
</evidence>
<feature type="domain" description="Cardiolipin synthase N-terminal" evidence="7">
    <location>
        <begin position="18"/>
        <end position="60"/>
    </location>
</feature>
<organism evidence="8 9">
    <name type="scientific">Maritimibacter harenae</name>
    <dbReference type="NCBI Taxonomy" id="2606218"/>
    <lineage>
        <taxon>Bacteria</taxon>
        <taxon>Pseudomonadati</taxon>
        <taxon>Pseudomonadota</taxon>
        <taxon>Alphaproteobacteria</taxon>
        <taxon>Rhodobacterales</taxon>
        <taxon>Roseobacteraceae</taxon>
        <taxon>Maritimibacter</taxon>
    </lineage>
</organism>
<keyword evidence="4 6" id="KW-1133">Transmembrane helix</keyword>
<evidence type="ECO:0000259" key="7">
    <source>
        <dbReference type="Pfam" id="PF13396"/>
    </source>
</evidence>
<evidence type="ECO:0000256" key="5">
    <source>
        <dbReference type="ARBA" id="ARBA00023136"/>
    </source>
</evidence>
<evidence type="ECO:0000256" key="4">
    <source>
        <dbReference type="ARBA" id="ARBA00022989"/>
    </source>
</evidence>
<keyword evidence="3 6" id="KW-0812">Transmembrane</keyword>
<protein>
    <recommendedName>
        <fullName evidence="7">Cardiolipin synthase N-terminal domain-containing protein</fullName>
    </recommendedName>
</protein>
<comment type="subcellular location">
    <subcellularLocation>
        <location evidence="1">Cell membrane</location>
        <topology evidence="1">Multi-pass membrane protein</topology>
    </subcellularLocation>
</comment>
<keyword evidence="9" id="KW-1185">Reference proteome</keyword>
<dbReference type="RefSeq" id="WP_161351681.1">
    <property type="nucleotide sequence ID" value="NZ_WTUX01000012.1"/>
</dbReference>
<feature type="transmembrane region" description="Helical" evidence="6">
    <location>
        <begin position="39"/>
        <end position="58"/>
    </location>
</feature>
<evidence type="ECO:0000256" key="6">
    <source>
        <dbReference type="SAM" id="Phobius"/>
    </source>
</evidence>
<dbReference type="Proteomes" id="UP000467322">
    <property type="component" value="Unassembled WGS sequence"/>
</dbReference>